<name>A0A8S1N8S8_PARPR</name>
<evidence type="ECO:0000313" key="8">
    <source>
        <dbReference type="EMBL" id="CAD8086431.1"/>
    </source>
</evidence>
<dbReference type="AlphaFoldDB" id="A0A8S1N8S8"/>
<dbReference type="PANTHER" id="PTHR23063:SF61">
    <property type="entry name" value="CHROMOSOME UNDETERMINED SCAFFOLD_7, WHOLE GENOME SHOTGUN SEQUENCE"/>
    <property type="match status" value="1"/>
</dbReference>
<keyword evidence="9" id="KW-1185">Reference proteome</keyword>
<comment type="caution">
    <text evidence="8">The sequence shown here is derived from an EMBL/GenBank/DDBJ whole genome shotgun (WGS) entry which is preliminary data.</text>
</comment>
<dbReference type="GO" id="GO:0006629">
    <property type="term" value="P:lipid metabolic process"/>
    <property type="evidence" value="ECO:0007669"/>
    <property type="project" value="UniProtKB-KW"/>
</dbReference>
<evidence type="ECO:0000256" key="6">
    <source>
        <dbReference type="ARBA" id="ARBA00023315"/>
    </source>
</evidence>
<dbReference type="OMA" id="LIFRQIQ"/>
<keyword evidence="3 7" id="KW-1133">Transmembrane helix</keyword>
<keyword evidence="5 7" id="KW-0472">Membrane</keyword>
<organism evidence="8 9">
    <name type="scientific">Paramecium primaurelia</name>
    <dbReference type="NCBI Taxonomy" id="5886"/>
    <lineage>
        <taxon>Eukaryota</taxon>
        <taxon>Sar</taxon>
        <taxon>Alveolata</taxon>
        <taxon>Ciliophora</taxon>
        <taxon>Intramacronucleata</taxon>
        <taxon>Oligohymenophorea</taxon>
        <taxon>Peniculida</taxon>
        <taxon>Parameciidae</taxon>
        <taxon>Paramecium</taxon>
    </lineage>
</organism>
<feature type="transmembrane region" description="Helical" evidence="7">
    <location>
        <begin position="21"/>
        <end position="41"/>
    </location>
</feature>
<proteinExistence type="predicted"/>
<keyword evidence="6" id="KW-0012">Acyltransferase</keyword>
<dbReference type="EMBL" id="CAJJDM010000079">
    <property type="protein sequence ID" value="CAD8086431.1"/>
    <property type="molecule type" value="Genomic_DNA"/>
</dbReference>
<evidence type="ECO:0000256" key="4">
    <source>
        <dbReference type="ARBA" id="ARBA00023098"/>
    </source>
</evidence>
<evidence type="ECO:0000256" key="3">
    <source>
        <dbReference type="ARBA" id="ARBA00022989"/>
    </source>
</evidence>
<keyword evidence="1" id="KW-0808">Transferase</keyword>
<dbReference type="PANTHER" id="PTHR23063">
    <property type="entry name" value="PHOSPHOLIPID ACYLTRANSFERASE"/>
    <property type="match status" value="1"/>
</dbReference>
<evidence type="ECO:0000256" key="5">
    <source>
        <dbReference type="ARBA" id="ARBA00023136"/>
    </source>
</evidence>
<reference evidence="8" key="1">
    <citation type="submission" date="2021-01" db="EMBL/GenBank/DDBJ databases">
        <authorList>
            <consortium name="Genoscope - CEA"/>
            <person name="William W."/>
        </authorList>
    </citation>
    <scope>NUCLEOTIDE SEQUENCE</scope>
</reference>
<sequence>MDPFIPIQTTQKSIVRIALDILFLFVKLPLFTFLIVEIVIINDLIFRQIQRLEFHIVFHKFLRIIILLHNYISGRLLLLVLGYFKYKSLFHSSAPNFKHGNLQSYCFYCSRTSPIDVFVLITYFSPSFTHISIQKDKVKCKIISYGKAILESFQISKCGFKNFTDGDSIKDLMIQIRRTRTGPLILFWEGGITNGYSLLKIDKAIVNEMYNICNFSQESLQRSHYCNSNPQGMLCLQHEDRMNLIGNNPLQMLINILTNSFCSLDMFFLKCQSYNFKDHLPELYQKFVEDIIKRGISDYTWKEFRKQFIQQNA</sequence>
<keyword evidence="4" id="KW-0443">Lipid metabolism</keyword>
<dbReference type="Proteomes" id="UP000688137">
    <property type="component" value="Unassembled WGS sequence"/>
</dbReference>
<evidence type="ECO:0000256" key="2">
    <source>
        <dbReference type="ARBA" id="ARBA00022692"/>
    </source>
</evidence>
<accession>A0A8S1N8S8</accession>
<evidence type="ECO:0000313" key="9">
    <source>
        <dbReference type="Proteomes" id="UP000688137"/>
    </source>
</evidence>
<keyword evidence="2 7" id="KW-0812">Transmembrane</keyword>
<protein>
    <submittedName>
        <fullName evidence="8">Uncharacterized protein</fullName>
    </submittedName>
</protein>
<dbReference type="GO" id="GO:0016746">
    <property type="term" value="F:acyltransferase activity"/>
    <property type="evidence" value="ECO:0007669"/>
    <property type="project" value="UniProtKB-KW"/>
</dbReference>
<feature type="transmembrane region" description="Helical" evidence="7">
    <location>
        <begin position="61"/>
        <end position="84"/>
    </location>
</feature>
<evidence type="ECO:0000256" key="7">
    <source>
        <dbReference type="SAM" id="Phobius"/>
    </source>
</evidence>
<gene>
    <name evidence="8" type="ORF">PPRIM_AZ9-3.1.T0760193</name>
</gene>
<evidence type="ECO:0000256" key="1">
    <source>
        <dbReference type="ARBA" id="ARBA00022679"/>
    </source>
</evidence>